<dbReference type="CDD" id="cd05930">
    <property type="entry name" value="A_NRPS"/>
    <property type="match status" value="1"/>
</dbReference>
<dbReference type="AlphaFoldDB" id="A0AB39MM73"/>
<name>A0AB39MM73_9ACTN</name>
<feature type="compositionally biased region" description="Low complexity" evidence="3">
    <location>
        <begin position="520"/>
        <end position="534"/>
    </location>
</feature>
<dbReference type="SUPFAM" id="SSF47336">
    <property type="entry name" value="ACP-like"/>
    <property type="match status" value="1"/>
</dbReference>
<dbReference type="GO" id="GO:0044550">
    <property type="term" value="P:secondary metabolite biosynthetic process"/>
    <property type="evidence" value="ECO:0007669"/>
    <property type="project" value="TreeGrafter"/>
</dbReference>
<organism evidence="5">
    <name type="scientific">Streptomyces sp. R08</name>
    <dbReference type="NCBI Taxonomy" id="3238624"/>
    <lineage>
        <taxon>Bacteria</taxon>
        <taxon>Bacillati</taxon>
        <taxon>Actinomycetota</taxon>
        <taxon>Actinomycetes</taxon>
        <taxon>Kitasatosporales</taxon>
        <taxon>Streptomycetaceae</taxon>
        <taxon>Streptomyces</taxon>
    </lineage>
</organism>
<dbReference type="PANTHER" id="PTHR45527:SF1">
    <property type="entry name" value="FATTY ACID SYNTHASE"/>
    <property type="match status" value="1"/>
</dbReference>
<dbReference type="Gene3D" id="1.10.1200.10">
    <property type="entry name" value="ACP-like"/>
    <property type="match status" value="1"/>
</dbReference>
<dbReference type="InterPro" id="IPR025110">
    <property type="entry name" value="AMP-bd_C"/>
</dbReference>
<dbReference type="SMART" id="SM00823">
    <property type="entry name" value="PKS_PP"/>
    <property type="match status" value="1"/>
</dbReference>
<reference evidence="5" key="1">
    <citation type="submission" date="2024-07" db="EMBL/GenBank/DDBJ databases">
        <authorList>
            <person name="Yu S.T."/>
        </authorList>
    </citation>
    <scope>NUCLEOTIDE SEQUENCE</scope>
    <source>
        <strain evidence="5">R08</strain>
    </source>
</reference>
<feature type="region of interest" description="Disordered" evidence="3">
    <location>
        <begin position="520"/>
        <end position="546"/>
    </location>
</feature>
<dbReference type="Gene3D" id="3.30.300.30">
    <property type="match status" value="1"/>
</dbReference>
<dbReference type="PANTHER" id="PTHR45527">
    <property type="entry name" value="NONRIBOSOMAL PEPTIDE SYNTHETASE"/>
    <property type="match status" value="1"/>
</dbReference>
<protein>
    <submittedName>
        <fullName evidence="5">Amino acid adenylation domain-containing protein</fullName>
    </submittedName>
</protein>
<dbReference type="PROSITE" id="PS50075">
    <property type="entry name" value="CARRIER"/>
    <property type="match status" value="1"/>
</dbReference>
<dbReference type="InterPro" id="IPR036736">
    <property type="entry name" value="ACP-like_sf"/>
</dbReference>
<dbReference type="Pfam" id="PF13193">
    <property type="entry name" value="AMP-binding_C"/>
    <property type="match status" value="1"/>
</dbReference>
<dbReference type="InterPro" id="IPR020806">
    <property type="entry name" value="PKS_PP-bd"/>
</dbReference>
<sequence>MTAPGPVVESDALLESWRTVVARHGGRVALSDGQRTLTYRQLAAAARRIAGRLAAAGAAPGRQVMLQVNAPLDAVVCMWGVLEAGAAFVLLEDGLPQAARAARVDRVGAVLSAGRGLPVDALPLPWVDLAAELDGVEPDGPVPDGTTRLGPAAYVMFTSGSTGQPKAVEIARDALHGFSLAAADRLALRPGDRWLQLASLGFDVLIEEVFPALLTGGTVVCRPDSAAPDPQELHAMLSDMGVTVVELSTQYWREYARWLDVRNETTPRGLRRVLVGGERMDPDDWRRWERSGRAPLVHVYGLTECTVTSTMYDGQLPADAQEVPIGTPLANAEVTVRGADGLPVAAGELGEIHIGGPSLASGYVGDPEQTARRFVPDPRSPEQRLYATGDRGRILPDGNLEFRGRMDDQLKVRGHRLEPSSVERLLTADPEVAQAVVLLDTNTRTTLSACLVPAGPVPEVTPDRALPVTGERREELLAGLAAELPDWAIPRRLFWTAELPKNSHGKLDRRSLDTMLATASRPAAEATAPAAGADAARERNQEPGEEPAQLAAVLRLFRVLLDDPGFGPDSDFFEGGGQSILAMRLVTELRAALPRTPGLRSSTVFDHPTPRRLAHWMAAETGRSRNAPER</sequence>
<dbReference type="EMBL" id="CP163431">
    <property type="protein sequence ID" value="XDQ06356.1"/>
    <property type="molecule type" value="Genomic_DNA"/>
</dbReference>
<dbReference type="SUPFAM" id="SSF56801">
    <property type="entry name" value="Acetyl-CoA synthetase-like"/>
    <property type="match status" value="1"/>
</dbReference>
<keyword evidence="1" id="KW-0596">Phosphopantetheine</keyword>
<accession>A0AB39MM73</accession>
<dbReference type="InterPro" id="IPR000873">
    <property type="entry name" value="AMP-dep_synth/lig_dom"/>
</dbReference>
<evidence type="ECO:0000256" key="2">
    <source>
        <dbReference type="ARBA" id="ARBA00022553"/>
    </source>
</evidence>
<dbReference type="Pfam" id="PF00550">
    <property type="entry name" value="PP-binding"/>
    <property type="match status" value="1"/>
</dbReference>
<evidence type="ECO:0000313" key="5">
    <source>
        <dbReference type="EMBL" id="XDQ06356.1"/>
    </source>
</evidence>
<dbReference type="GO" id="GO:0017000">
    <property type="term" value="P:antibiotic biosynthetic process"/>
    <property type="evidence" value="ECO:0007669"/>
    <property type="project" value="UniProtKB-ARBA"/>
</dbReference>
<dbReference type="InterPro" id="IPR009081">
    <property type="entry name" value="PP-bd_ACP"/>
</dbReference>
<dbReference type="GO" id="GO:0005737">
    <property type="term" value="C:cytoplasm"/>
    <property type="evidence" value="ECO:0007669"/>
    <property type="project" value="TreeGrafter"/>
</dbReference>
<dbReference type="InterPro" id="IPR045851">
    <property type="entry name" value="AMP-bd_C_sf"/>
</dbReference>
<evidence type="ECO:0000256" key="1">
    <source>
        <dbReference type="ARBA" id="ARBA00022450"/>
    </source>
</evidence>
<evidence type="ECO:0000256" key="3">
    <source>
        <dbReference type="SAM" id="MobiDB-lite"/>
    </source>
</evidence>
<dbReference type="Pfam" id="PF00501">
    <property type="entry name" value="AMP-binding"/>
    <property type="match status" value="1"/>
</dbReference>
<dbReference type="InterPro" id="IPR042099">
    <property type="entry name" value="ANL_N_sf"/>
</dbReference>
<dbReference type="RefSeq" id="WP_369191328.1">
    <property type="nucleotide sequence ID" value="NZ_CP163431.1"/>
</dbReference>
<dbReference type="InterPro" id="IPR010071">
    <property type="entry name" value="AA_adenyl_dom"/>
</dbReference>
<gene>
    <name evidence="5" type="ORF">AB5J58_42055</name>
</gene>
<dbReference type="GO" id="GO:0031177">
    <property type="term" value="F:phosphopantetheine binding"/>
    <property type="evidence" value="ECO:0007669"/>
    <property type="project" value="InterPro"/>
</dbReference>
<evidence type="ECO:0000259" key="4">
    <source>
        <dbReference type="PROSITE" id="PS50075"/>
    </source>
</evidence>
<dbReference type="InterPro" id="IPR020845">
    <property type="entry name" value="AMP-binding_CS"/>
</dbReference>
<proteinExistence type="predicted"/>
<dbReference type="PROSITE" id="PS00455">
    <property type="entry name" value="AMP_BINDING"/>
    <property type="match status" value="1"/>
</dbReference>
<keyword evidence="2" id="KW-0597">Phosphoprotein</keyword>
<feature type="domain" description="Carrier" evidence="4">
    <location>
        <begin position="543"/>
        <end position="621"/>
    </location>
</feature>
<dbReference type="NCBIfam" id="TIGR01733">
    <property type="entry name" value="AA-adenyl-dom"/>
    <property type="match status" value="1"/>
</dbReference>
<dbReference type="Gene3D" id="3.40.50.12780">
    <property type="entry name" value="N-terminal domain of ligase-like"/>
    <property type="match status" value="1"/>
</dbReference>
<dbReference type="GO" id="GO:0043041">
    <property type="term" value="P:amino acid activation for nonribosomal peptide biosynthetic process"/>
    <property type="evidence" value="ECO:0007669"/>
    <property type="project" value="TreeGrafter"/>
</dbReference>